<evidence type="ECO:0000313" key="6">
    <source>
        <dbReference type="EMBL" id="BAQ57014.1"/>
    </source>
</evidence>
<dbReference type="Proteomes" id="UP000035709">
    <property type="component" value="Chromosome"/>
</dbReference>
<feature type="transmembrane region" description="Helical" evidence="5">
    <location>
        <begin position="121"/>
        <end position="141"/>
    </location>
</feature>
<sequence>MTLFLTLLSGISWMLVYIDCIRLGIKQKTYGIPLFALALNIAWEGLYSFLGLKLPIRIQTIVNIIWFIFDLIIVVSYFKYGKNDFPKSAKKYFIPFSILTFASCLALQLAFYWEIGYSHGPIYSAFLQNVVMSILFIIMLFHRNSKKGQSMVIAVAKWLGTLAPSILMGVVQGINVYVITCGILCSIFDILYIILLLNWNKIL</sequence>
<accession>A0A0D6A2V2</accession>
<name>A0A0D6A2V2_9LACO</name>
<evidence type="ECO:0000256" key="3">
    <source>
        <dbReference type="ARBA" id="ARBA00022989"/>
    </source>
</evidence>
<dbReference type="PANTHER" id="PTHR42038">
    <property type="match status" value="1"/>
</dbReference>
<dbReference type="InterPro" id="IPR039020">
    <property type="entry name" value="PaxB-like"/>
</dbReference>
<proteinExistence type="predicted"/>
<keyword evidence="7" id="KW-1185">Reference proteome</keyword>
<evidence type="ECO:0000313" key="7">
    <source>
        <dbReference type="Proteomes" id="UP000035709"/>
    </source>
</evidence>
<evidence type="ECO:0000256" key="1">
    <source>
        <dbReference type="ARBA" id="ARBA00004141"/>
    </source>
</evidence>
<dbReference type="RefSeq" id="WP_060459334.1">
    <property type="nucleotide sequence ID" value="NZ_AP014808.1"/>
</dbReference>
<dbReference type="PATRIC" id="fig|1600.4.peg.640"/>
<protein>
    <submittedName>
        <fullName evidence="6">Uncharacterized protein</fullName>
    </submittedName>
</protein>
<evidence type="ECO:0000256" key="4">
    <source>
        <dbReference type="ARBA" id="ARBA00023136"/>
    </source>
</evidence>
<keyword evidence="2 5" id="KW-0812">Transmembrane</keyword>
<feature type="transmembrane region" description="Helical" evidence="5">
    <location>
        <begin position="6"/>
        <end position="25"/>
    </location>
</feature>
<dbReference type="GO" id="GO:0016829">
    <property type="term" value="F:lyase activity"/>
    <property type="evidence" value="ECO:0007669"/>
    <property type="project" value="InterPro"/>
</dbReference>
<dbReference type="OrthoDB" id="7825963at2"/>
<dbReference type="KEGG" id="lae:LBAT_0625"/>
<keyword evidence="4 5" id="KW-0472">Membrane</keyword>
<evidence type="ECO:0000256" key="2">
    <source>
        <dbReference type="ARBA" id="ARBA00022692"/>
    </source>
</evidence>
<feature type="transmembrane region" description="Helical" evidence="5">
    <location>
        <begin position="56"/>
        <end position="80"/>
    </location>
</feature>
<dbReference type="PANTHER" id="PTHR42038:SF2">
    <property type="entry name" value="TERPENE CYCLASE AUSL"/>
    <property type="match status" value="1"/>
</dbReference>
<comment type="subcellular location">
    <subcellularLocation>
        <location evidence="1">Membrane</location>
        <topology evidence="1">Multi-pass membrane protein</topology>
    </subcellularLocation>
</comment>
<feature type="transmembrane region" description="Helical" evidence="5">
    <location>
        <begin position="177"/>
        <end position="199"/>
    </location>
</feature>
<keyword evidence="3 5" id="KW-1133">Transmembrane helix</keyword>
<dbReference type="EMBL" id="AP014808">
    <property type="protein sequence ID" value="BAQ57014.1"/>
    <property type="molecule type" value="Genomic_DNA"/>
</dbReference>
<feature type="transmembrane region" description="Helical" evidence="5">
    <location>
        <begin position="92"/>
        <end position="115"/>
    </location>
</feature>
<gene>
    <name evidence="6" type="ORF">LBAT_0625</name>
</gene>
<evidence type="ECO:0000256" key="5">
    <source>
        <dbReference type="SAM" id="Phobius"/>
    </source>
</evidence>
<dbReference type="Pfam" id="PF25129">
    <property type="entry name" value="Pyr4-TMTC"/>
    <property type="match status" value="1"/>
</dbReference>
<dbReference type="AlphaFoldDB" id="A0A0D6A2V2"/>
<feature type="transmembrane region" description="Helical" evidence="5">
    <location>
        <begin position="32"/>
        <end position="50"/>
    </location>
</feature>
<dbReference type="GO" id="GO:0016020">
    <property type="term" value="C:membrane"/>
    <property type="evidence" value="ECO:0007669"/>
    <property type="project" value="UniProtKB-SubCell"/>
</dbReference>
<feature type="transmembrane region" description="Helical" evidence="5">
    <location>
        <begin position="153"/>
        <end position="171"/>
    </location>
</feature>
<organism evidence="6 7">
    <name type="scientific">Lactobacillus acetotolerans</name>
    <dbReference type="NCBI Taxonomy" id="1600"/>
    <lineage>
        <taxon>Bacteria</taxon>
        <taxon>Bacillati</taxon>
        <taxon>Bacillota</taxon>
        <taxon>Bacilli</taxon>
        <taxon>Lactobacillales</taxon>
        <taxon>Lactobacillaceae</taxon>
        <taxon>Lactobacillus</taxon>
    </lineage>
</organism>
<reference evidence="6 7" key="1">
    <citation type="submission" date="2015-03" db="EMBL/GenBank/DDBJ databases">
        <title>Complete genome sequence of Lactobacillus acetotolerans NBRC 13120.</title>
        <authorList>
            <person name="Toh H."/>
            <person name="Morita H."/>
            <person name="Fujita N."/>
        </authorList>
    </citation>
    <scope>NUCLEOTIDE SEQUENCE [LARGE SCALE GENOMIC DNA]</scope>
    <source>
        <strain evidence="6 7">NBRC 13120</strain>
    </source>
</reference>